<evidence type="ECO:0008006" key="7">
    <source>
        <dbReference type="Google" id="ProtNLM"/>
    </source>
</evidence>
<evidence type="ECO:0000313" key="5">
    <source>
        <dbReference type="EnsemblMetazoa" id="G488.2:cds"/>
    </source>
</evidence>
<dbReference type="GO" id="GO:0005737">
    <property type="term" value="C:cytoplasm"/>
    <property type="evidence" value="ECO:0007669"/>
    <property type="project" value="UniProtKB-SubCell"/>
</dbReference>
<dbReference type="EnsemblMetazoa" id="G488.2">
    <property type="protein sequence ID" value="G488.2:cds"/>
    <property type="gene ID" value="G488"/>
</dbReference>
<dbReference type="PANTHER" id="PTHR21162:SF0">
    <property type="entry name" value="P53 AND DNA DAMAGE-REGULATED PROTEIN 1"/>
    <property type="match status" value="1"/>
</dbReference>
<dbReference type="PANTHER" id="PTHR21162">
    <property type="entry name" value="P53 AND DNA DAMAGE-REGULATED PROTEIN"/>
    <property type="match status" value="1"/>
</dbReference>
<keyword evidence="2" id="KW-0963">Cytoplasm</keyword>
<evidence type="ECO:0000313" key="6">
    <source>
        <dbReference type="Proteomes" id="UP000005408"/>
    </source>
</evidence>
<evidence type="ECO:0000256" key="2">
    <source>
        <dbReference type="ARBA" id="ARBA00022490"/>
    </source>
</evidence>
<comment type="subcellular location">
    <subcellularLocation>
        <location evidence="1">Cytoplasm</location>
    </subcellularLocation>
</comment>
<dbReference type="EnsemblMetazoa" id="G488.9">
    <property type="protein sequence ID" value="G488.9:cds"/>
    <property type="gene ID" value="G488"/>
</dbReference>
<dbReference type="AlphaFoldDB" id="A0A8W8N6M8"/>
<dbReference type="InterPro" id="IPR030482">
    <property type="entry name" value="PDRG1"/>
</dbReference>
<organism evidence="5 6">
    <name type="scientific">Magallana gigas</name>
    <name type="common">Pacific oyster</name>
    <name type="synonym">Crassostrea gigas</name>
    <dbReference type="NCBI Taxonomy" id="29159"/>
    <lineage>
        <taxon>Eukaryota</taxon>
        <taxon>Metazoa</taxon>
        <taxon>Spiralia</taxon>
        <taxon>Lophotrochozoa</taxon>
        <taxon>Mollusca</taxon>
        <taxon>Bivalvia</taxon>
        <taxon>Autobranchia</taxon>
        <taxon>Pteriomorphia</taxon>
        <taxon>Ostreida</taxon>
        <taxon>Ostreoidea</taxon>
        <taxon>Ostreidae</taxon>
        <taxon>Magallana</taxon>
    </lineage>
</organism>
<keyword evidence="3" id="KW-0143">Chaperone</keyword>
<dbReference type="EnsemblMetazoa" id="G488.5">
    <property type="protein sequence ID" value="G488.5:cds"/>
    <property type="gene ID" value="G488"/>
</dbReference>
<name>A0A8W8N6M8_MAGGI</name>
<evidence type="ECO:0000256" key="4">
    <source>
        <dbReference type="SAM" id="Coils"/>
    </source>
</evidence>
<sequence length="134" mass="15829">SGNMAEKNETDFILNYMSEVEAVAEEILTSKQHMIELDKKRQKSREAIRVLQKDKTSTKQWVCFGNMFIKMPSKETKLLLEKDFDQLDKEISETRQDLKPKLRQLRDLENKDNPKGFHLNPLTKEEMRAVEQML</sequence>
<proteinExistence type="predicted"/>
<keyword evidence="4" id="KW-0175">Coiled coil</keyword>
<dbReference type="EnsemblMetazoa" id="G488.6">
    <property type="protein sequence ID" value="G488.6:cds"/>
    <property type="gene ID" value="G488"/>
</dbReference>
<dbReference type="SUPFAM" id="SSF46579">
    <property type="entry name" value="Prefoldin"/>
    <property type="match status" value="1"/>
</dbReference>
<dbReference type="EnsemblMetazoa" id="G488.7">
    <property type="protein sequence ID" value="G488.7:cds"/>
    <property type="gene ID" value="G488"/>
</dbReference>
<feature type="coiled-coil region" evidence="4">
    <location>
        <begin position="34"/>
        <end position="97"/>
    </location>
</feature>
<accession>A0A8W8N6M8</accession>
<evidence type="ECO:0000256" key="3">
    <source>
        <dbReference type="ARBA" id="ARBA00023186"/>
    </source>
</evidence>
<reference evidence="5" key="1">
    <citation type="submission" date="2022-08" db="UniProtKB">
        <authorList>
            <consortium name="EnsemblMetazoa"/>
        </authorList>
    </citation>
    <scope>IDENTIFICATION</scope>
    <source>
        <strain evidence="5">05x7-T-G4-1.051#20</strain>
    </source>
</reference>
<keyword evidence="6" id="KW-1185">Reference proteome</keyword>
<evidence type="ECO:0000256" key="1">
    <source>
        <dbReference type="ARBA" id="ARBA00004496"/>
    </source>
</evidence>
<dbReference type="CDD" id="cd22860">
    <property type="entry name" value="PDRG1"/>
    <property type="match status" value="1"/>
</dbReference>
<dbReference type="Proteomes" id="UP000005408">
    <property type="component" value="Unassembled WGS sequence"/>
</dbReference>
<protein>
    <recommendedName>
        <fullName evidence="7">P53 and DNA damage-regulated protein 1</fullName>
    </recommendedName>
</protein>